<sequence>MNNEILEKRLKELKSQIKQYDFIIKKLFDNPLGLTDSEREIFISNNKPKIIELEKIRKEISKIEWQLMTPLQQKDYLEKYSED</sequence>
<evidence type="ECO:0000313" key="2">
    <source>
        <dbReference type="Proteomes" id="UP000592180"/>
    </source>
</evidence>
<keyword evidence="2" id="KW-1185">Reference proteome</keyword>
<reference evidence="1 2" key="1">
    <citation type="submission" date="2020-08" db="EMBL/GenBank/DDBJ databases">
        <title>Functional genomics of gut bacteria from endangered species of beetles.</title>
        <authorList>
            <person name="Carlos-Shanley C."/>
        </authorList>
    </citation>
    <scope>NUCLEOTIDE SEQUENCE [LARGE SCALE GENOMIC DNA]</scope>
    <source>
        <strain evidence="1 2">S00151</strain>
    </source>
</reference>
<dbReference type="RefSeq" id="WP_184190084.1">
    <property type="nucleotide sequence ID" value="NZ_JACHLE010000003.1"/>
</dbReference>
<name>A0A840KKB2_9FLAO</name>
<comment type="caution">
    <text evidence="1">The sequence shown here is derived from an EMBL/GenBank/DDBJ whole genome shotgun (WGS) entry which is preliminary data.</text>
</comment>
<dbReference type="Proteomes" id="UP000592180">
    <property type="component" value="Unassembled WGS sequence"/>
</dbReference>
<dbReference type="EMBL" id="JACHLE010000003">
    <property type="protein sequence ID" value="MBB4807302.1"/>
    <property type="molecule type" value="Genomic_DNA"/>
</dbReference>
<evidence type="ECO:0000313" key="1">
    <source>
        <dbReference type="EMBL" id="MBB4807302.1"/>
    </source>
</evidence>
<proteinExistence type="predicted"/>
<dbReference type="AlphaFoldDB" id="A0A840KKB2"/>
<organism evidence="1 2">
    <name type="scientific">Chryseobacterium defluvii</name>
    <dbReference type="NCBI Taxonomy" id="160396"/>
    <lineage>
        <taxon>Bacteria</taxon>
        <taxon>Pseudomonadati</taxon>
        <taxon>Bacteroidota</taxon>
        <taxon>Flavobacteriia</taxon>
        <taxon>Flavobacteriales</taxon>
        <taxon>Weeksellaceae</taxon>
        <taxon>Chryseobacterium group</taxon>
        <taxon>Chryseobacterium</taxon>
    </lineage>
</organism>
<gene>
    <name evidence="1" type="ORF">HNP38_002606</name>
</gene>
<accession>A0A840KKB2</accession>
<protein>
    <submittedName>
        <fullName evidence="1">Chorismate mutase</fullName>
    </submittedName>
</protein>